<name>A0A928VW79_9CYAN</name>
<dbReference type="Proteomes" id="UP000621799">
    <property type="component" value="Unassembled WGS sequence"/>
</dbReference>
<dbReference type="EMBL" id="JADEXN010000187">
    <property type="protein sequence ID" value="MBE9041382.1"/>
    <property type="molecule type" value="Genomic_DNA"/>
</dbReference>
<reference evidence="1" key="1">
    <citation type="submission" date="2020-10" db="EMBL/GenBank/DDBJ databases">
        <authorList>
            <person name="Castelo-Branco R."/>
            <person name="Eusebio N."/>
            <person name="Adriana R."/>
            <person name="Vieira A."/>
            <person name="Brugerolle De Fraissinette N."/>
            <person name="Rezende De Castro R."/>
            <person name="Schneider M.P."/>
            <person name="Vasconcelos V."/>
            <person name="Leao P.N."/>
        </authorList>
    </citation>
    <scope>NUCLEOTIDE SEQUENCE</scope>
    <source>
        <strain evidence="1">LEGE 11467</strain>
    </source>
</reference>
<sequence length="383" mass="44620">MLTASQHEAIRQSEEATFQLVFDELRHSTSASEQNCQDVATRLSAEVARTCTQSERIRSSGKLEAWATELARHRLKQCLDYYQLGSLRGRVELHGTLSAIVYRYISPSHTQSSYQARVLLIEDFLQTFYAEALNALRREAELSATYSPKTLLEVSEYMSFTERYGKRRISLPRGRSQQLIILRAQTFSKQQPPETSIDMDRAAEGTMSDSDTHRDDASVGQVREQIVSQEPDPGADLLRQTVIRELIAYLDEQEQSLCADYFVLRLQDLPTHEIETILSITPRQRDYLQQRFRYHLTRFALSHHWELVHEWLEVDLDRNLGLTPSQWEELHEKMSSEQVELLTLKCQKLPDSEISRRLGCTPSQLKKRWFKLLKYVWELRNQP</sequence>
<dbReference type="NCBIfam" id="NF037963">
    <property type="entry name" value="heterocyst_HetZ"/>
    <property type="match status" value="1"/>
</dbReference>
<keyword evidence="2" id="KW-1185">Reference proteome</keyword>
<dbReference type="InterPro" id="IPR049778">
    <property type="entry name" value="HetZ-like"/>
</dbReference>
<dbReference type="RefSeq" id="WP_264321592.1">
    <property type="nucleotide sequence ID" value="NZ_JADEXN010000187.1"/>
</dbReference>
<accession>A0A928VW79</accession>
<comment type="caution">
    <text evidence="1">The sequence shown here is derived from an EMBL/GenBank/DDBJ whole genome shotgun (WGS) entry which is preliminary data.</text>
</comment>
<gene>
    <name evidence="1" type="primary">hetZ</name>
    <name evidence="1" type="ORF">IQ235_11375</name>
</gene>
<proteinExistence type="predicted"/>
<protein>
    <submittedName>
        <fullName evidence="1">Heterocyst differentiation protein HetZ</fullName>
    </submittedName>
</protein>
<evidence type="ECO:0000313" key="2">
    <source>
        <dbReference type="Proteomes" id="UP000621799"/>
    </source>
</evidence>
<evidence type="ECO:0000313" key="1">
    <source>
        <dbReference type="EMBL" id="MBE9041382.1"/>
    </source>
</evidence>
<dbReference type="AlphaFoldDB" id="A0A928VW79"/>
<organism evidence="1 2">
    <name type="scientific">Zarconia navalis LEGE 11467</name>
    <dbReference type="NCBI Taxonomy" id="1828826"/>
    <lineage>
        <taxon>Bacteria</taxon>
        <taxon>Bacillati</taxon>
        <taxon>Cyanobacteriota</taxon>
        <taxon>Cyanophyceae</taxon>
        <taxon>Oscillatoriophycideae</taxon>
        <taxon>Oscillatoriales</taxon>
        <taxon>Oscillatoriales incertae sedis</taxon>
        <taxon>Zarconia</taxon>
        <taxon>Zarconia navalis</taxon>
    </lineage>
</organism>